<feature type="transmembrane region" description="Helical" evidence="2">
    <location>
        <begin position="261"/>
        <end position="279"/>
    </location>
</feature>
<proteinExistence type="predicted"/>
<keyword evidence="4" id="KW-1185">Reference proteome</keyword>
<keyword evidence="2" id="KW-0472">Membrane</keyword>
<feature type="transmembrane region" description="Helical" evidence="2">
    <location>
        <begin position="460"/>
        <end position="478"/>
    </location>
</feature>
<accession>A0ABT7E0P5</accession>
<reference evidence="3" key="1">
    <citation type="submission" date="2023-03" db="EMBL/GenBank/DDBJ databases">
        <title>Chitinimonas shenzhenensis gen. nov., sp. nov., a novel member of family Burkholderiaceae isolated from activated sludge collected in Shen Zhen, China.</title>
        <authorList>
            <person name="Wang X."/>
        </authorList>
    </citation>
    <scope>NUCLEOTIDE SEQUENCE</scope>
    <source>
        <strain evidence="3">DQS-5</strain>
    </source>
</reference>
<evidence type="ECO:0000256" key="2">
    <source>
        <dbReference type="SAM" id="Phobius"/>
    </source>
</evidence>
<evidence type="ECO:0000313" key="4">
    <source>
        <dbReference type="Proteomes" id="UP001172778"/>
    </source>
</evidence>
<comment type="caution">
    <text evidence="3">The sequence shown here is derived from an EMBL/GenBank/DDBJ whole genome shotgun (WGS) entry which is preliminary data.</text>
</comment>
<name>A0ABT7E0P5_9NEIS</name>
<dbReference type="RefSeq" id="WP_284102200.1">
    <property type="nucleotide sequence ID" value="NZ_JARRAF010000026.1"/>
</dbReference>
<feature type="compositionally biased region" description="Low complexity" evidence="1">
    <location>
        <begin position="340"/>
        <end position="349"/>
    </location>
</feature>
<dbReference type="Proteomes" id="UP001172778">
    <property type="component" value="Unassembled WGS sequence"/>
</dbReference>
<evidence type="ECO:0000313" key="3">
    <source>
        <dbReference type="EMBL" id="MDK2125887.1"/>
    </source>
</evidence>
<protein>
    <recommendedName>
        <fullName evidence="5">PepSY-associated transmembrane protein</fullName>
    </recommendedName>
</protein>
<keyword evidence="2" id="KW-1133">Transmembrane helix</keyword>
<sequence>MTHSDPQLLQRLNQAKRLGWLFRWHRRIGLLAALPVLLWALSGLGHPIMTRLFPSAASMQAPVARAPLSGVSLATIAERHPLTPLQEARLLAIDGAAVWQVREAGQIRRRYFSADTQAELPDADRQYAIQLARHFTGDRQSAVQGAELLTDFNEDYPSVNRLLPVWRIEFDRPDHLRAYIETGPARLSALVDDRKALCQSLFRTIHTWEWAKPLSTARQLTMSVLLLAAAGSVILGLWLYARQPSRPVKQAGRRWHRRLGLLAGLSTLAFTLSGLFHIWREGQLTTPRLPHTAIAAEALHLTPAQLAFGASLLSYKSQPVWRLAAGKPPTADEHAHHGGHAAPKPASAHYLDAGNGQPVADVEAALATDLARQYLGDTNAPVKDLVSLHQFGGDYGFINKRLPVVKVTFATKNQTSIFIEPATGALAARVEPIDRLEGYSFGWLHKAHWLDGLGKDGRDGILAIFALLNAVLIGLGVWQWQRNAIRKQNVNGA</sequence>
<evidence type="ECO:0008006" key="5">
    <source>
        <dbReference type="Google" id="ProtNLM"/>
    </source>
</evidence>
<feature type="region of interest" description="Disordered" evidence="1">
    <location>
        <begin position="326"/>
        <end position="353"/>
    </location>
</feature>
<organism evidence="3 4">
    <name type="scientific">Parachitinimonas caeni</name>
    <dbReference type="NCBI Taxonomy" id="3031301"/>
    <lineage>
        <taxon>Bacteria</taxon>
        <taxon>Pseudomonadati</taxon>
        <taxon>Pseudomonadota</taxon>
        <taxon>Betaproteobacteria</taxon>
        <taxon>Neisseriales</taxon>
        <taxon>Chitinibacteraceae</taxon>
        <taxon>Parachitinimonas</taxon>
    </lineage>
</organism>
<keyword evidence="2" id="KW-0812">Transmembrane</keyword>
<evidence type="ECO:0000256" key="1">
    <source>
        <dbReference type="SAM" id="MobiDB-lite"/>
    </source>
</evidence>
<feature type="transmembrane region" description="Helical" evidence="2">
    <location>
        <begin position="220"/>
        <end position="240"/>
    </location>
</feature>
<dbReference type="EMBL" id="JARRAF010000026">
    <property type="protein sequence ID" value="MDK2125887.1"/>
    <property type="molecule type" value="Genomic_DNA"/>
</dbReference>
<gene>
    <name evidence="3" type="ORF">PZA18_17680</name>
</gene>